<reference evidence="6 7" key="1">
    <citation type="submission" date="2016-10" db="EMBL/GenBank/DDBJ databases">
        <authorList>
            <person name="de Groot N.N."/>
        </authorList>
    </citation>
    <scope>NUCLEOTIDE SEQUENCE [LARGE SCALE GENOMIC DNA]</scope>
    <source>
        <strain evidence="6 7">DSM 17794</strain>
    </source>
</reference>
<dbReference type="AlphaFoldDB" id="A0A1I4XPL0"/>
<dbReference type="InterPro" id="IPR020103">
    <property type="entry name" value="PsdUridine_synth_cat_dom_sf"/>
</dbReference>
<dbReference type="PANTHER" id="PTHR47683:SF2">
    <property type="entry name" value="RNA-BINDING S4 DOMAIN-CONTAINING PROTEIN"/>
    <property type="match status" value="1"/>
</dbReference>
<accession>A0A1I4XPL0</accession>
<dbReference type="PANTHER" id="PTHR47683">
    <property type="entry name" value="PSEUDOURIDINE SYNTHASE FAMILY PROTEIN-RELATED"/>
    <property type="match status" value="1"/>
</dbReference>
<dbReference type="Gene3D" id="3.10.290.10">
    <property type="entry name" value="RNA-binding S4 domain"/>
    <property type="match status" value="1"/>
</dbReference>
<dbReference type="SUPFAM" id="SSF55120">
    <property type="entry name" value="Pseudouridine synthase"/>
    <property type="match status" value="1"/>
</dbReference>
<dbReference type="CDD" id="cd00165">
    <property type="entry name" value="S4"/>
    <property type="match status" value="1"/>
</dbReference>
<dbReference type="InterPro" id="IPR020094">
    <property type="entry name" value="TruA/RsuA/RluB/E/F_N"/>
</dbReference>
<dbReference type="GO" id="GO:0120159">
    <property type="term" value="F:rRNA pseudouridine synthase activity"/>
    <property type="evidence" value="ECO:0007669"/>
    <property type="project" value="UniProtKB-ARBA"/>
</dbReference>
<evidence type="ECO:0000313" key="6">
    <source>
        <dbReference type="EMBL" id="SFN27814.1"/>
    </source>
</evidence>
<protein>
    <submittedName>
        <fullName evidence="6">23S rRNA pseudouridine2605 synthase</fullName>
    </submittedName>
</protein>
<name>A0A1I4XPL0_9FLAO</name>
<dbReference type="STRING" id="287099.SAMN05660413_00220"/>
<dbReference type="InterPro" id="IPR050343">
    <property type="entry name" value="RsuA_PseudoU_synthase"/>
</dbReference>
<dbReference type="Pfam" id="PF00849">
    <property type="entry name" value="PseudoU_synth_2"/>
    <property type="match status" value="1"/>
</dbReference>
<keyword evidence="2" id="KW-0413">Isomerase</keyword>
<dbReference type="InterPro" id="IPR042092">
    <property type="entry name" value="PsdUridine_s_RsuA/RluB/E/F_cat"/>
</dbReference>
<dbReference type="PROSITE" id="PS50889">
    <property type="entry name" value="S4"/>
    <property type="match status" value="1"/>
</dbReference>
<dbReference type="SUPFAM" id="SSF55174">
    <property type="entry name" value="Alpha-L RNA-binding motif"/>
    <property type="match status" value="1"/>
</dbReference>
<dbReference type="FunFam" id="3.10.290.10:FF:000003">
    <property type="entry name" value="Pseudouridine synthase"/>
    <property type="match status" value="1"/>
</dbReference>
<dbReference type="Pfam" id="PF01479">
    <property type="entry name" value="S4"/>
    <property type="match status" value="1"/>
</dbReference>
<evidence type="ECO:0000256" key="4">
    <source>
        <dbReference type="SAM" id="MobiDB-lite"/>
    </source>
</evidence>
<dbReference type="InterPro" id="IPR036986">
    <property type="entry name" value="S4_RNA-bd_sf"/>
</dbReference>
<evidence type="ECO:0000259" key="5">
    <source>
        <dbReference type="SMART" id="SM00363"/>
    </source>
</evidence>
<keyword evidence="7" id="KW-1185">Reference proteome</keyword>
<evidence type="ECO:0000313" key="7">
    <source>
        <dbReference type="Proteomes" id="UP000199153"/>
    </source>
</evidence>
<dbReference type="Gene3D" id="3.30.70.580">
    <property type="entry name" value="Pseudouridine synthase I, catalytic domain, N-terminal subdomain"/>
    <property type="match status" value="1"/>
</dbReference>
<dbReference type="RefSeq" id="WP_093404788.1">
    <property type="nucleotide sequence ID" value="NZ_FOVL01000001.1"/>
</dbReference>
<evidence type="ECO:0000256" key="2">
    <source>
        <dbReference type="ARBA" id="ARBA00023235"/>
    </source>
</evidence>
<feature type="domain" description="RNA-binding S4" evidence="5">
    <location>
        <begin position="55"/>
        <end position="116"/>
    </location>
</feature>
<evidence type="ECO:0000256" key="3">
    <source>
        <dbReference type="PROSITE-ProRule" id="PRU00182"/>
    </source>
</evidence>
<comment type="similarity">
    <text evidence="1">Belongs to the pseudouridine synthase RsuA family.</text>
</comment>
<sequence>MSRNDKSSDGKFSGRQGGGQRKKSYARGNAPIKKAGDKTSAKPTSAKSTEKTEGIRLNKYIANSGICSRRDADIYISSGNVTVNGKVITEMGHKVKLTDEVKFDGRTLNPEKPEYFLLNKPKGVYVTGSMEKGGKTVMELMAKATKSKLDPVGKLDTQAMGLLLFTNDGSLAKKLGKPKNGIRQIYHISLTKPLSPEHLDKIKAGVILEDGKVKVQDVSYIADRPRNEVGLETNSTKNHVIQRLFKSMGYEVEKLDRVVFGGLTKKDLPRGRFRRLTDQELINLGML</sequence>
<dbReference type="Proteomes" id="UP000199153">
    <property type="component" value="Unassembled WGS sequence"/>
</dbReference>
<dbReference type="EMBL" id="FOVL01000001">
    <property type="protein sequence ID" value="SFN27814.1"/>
    <property type="molecule type" value="Genomic_DNA"/>
</dbReference>
<dbReference type="Gene3D" id="3.30.70.1560">
    <property type="entry name" value="Alpha-L RNA-binding motif"/>
    <property type="match status" value="1"/>
</dbReference>
<keyword evidence="3" id="KW-0694">RNA-binding</keyword>
<dbReference type="InterPro" id="IPR002942">
    <property type="entry name" value="S4_RNA-bd"/>
</dbReference>
<dbReference type="GO" id="GO:0000455">
    <property type="term" value="P:enzyme-directed rRNA pseudouridine synthesis"/>
    <property type="evidence" value="ECO:0007669"/>
    <property type="project" value="UniProtKB-ARBA"/>
</dbReference>
<dbReference type="OrthoDB" id="9807213at2"/>
<feature type="region of interest" description="Disordered" evidence="4">
    <location>
        <begin position="1"/>
        <end position="51"/>
    </location>
</feature>
<dbReference type="GO" id="GO:0003723">
    <property type="term" value="F:RNA binding"/>
    <property type="evidence" value="ECO:0007669"/>
    <property type="project" value="UniProtKB-KW"/>
</dbReference>
<dbReference type="SMART" id="SM00363">
    <property type="entry name" value="S4"/>
    <property type="match status" value="1"/>
</dbReference>
<gene>
    <name evidence="6" type="ORF">SAMN05660413_00220</name>
</gene>
<dbReference type="InterPro" id="IPR006145">
    <property type="entry name" value="PsdUridine_synth_RsuA/RluA"/>
</dbReference>
<organism evidence="6 7">
    <name type="scientific">Salegentibacter flavus</name>
    <dbReference type="NCBI Taxonomy" id="287099"/>
    <lineage>
        <taxon>Bacteria</taxon>
        <taxon>Pseudomonadati</taxon>
        <taxon>Bacteroidota</taxon>
        <taxon>Flavobacteriia</taxon>
        <taxon>Flavobacteriales</taxon>
        <taxon>Flavobacteriaceae</taxon>
        <taxon>Salegentibacter</taxon>
    </lineage>
</organism>
<proteinExistence type="inferred from homology"/>
<evidence type="ECO:0000256" key="1">
    <source>
        <dbReference type="ARBA" id="ARBA00008348"/>
    </source>
</evidence>